<gene>
    <name evidence="1" type="ORF">SAMN04487969_11268</name>
</gene>
<name>A0A1I2FIX4_9BACL</name>
<dbReference type="AlphaFoldDB" id="A0A1I2FIX4"/>
<evidence type="ECO:0000313" key="2">
    <source>
        <dbReference type="Proteomes" id="UP000183410"/>
    </source>
</evidence>
<reference evidence="2" key="1">
    <citation type="submission" date="2016-10" db="EMBL/GenBank/DDBJ databases">
        <authorList>
            <person name="Varghese N."/>
            <person name="Submissions S."/>
        </authorList>
    </citation>
    <scope>NUCLEOTIDE SEQUENCE [LARGE SCALE GENOMIC DNA]</scope>
    <source>
        <strain evidence="2">CGMCC 1.10223</strain>
    </source>
</reference>
<dbReference type="Proteomes" id="UP000183410">
    <property type="component" value="Unassembled WGS sequence"/>
</dbReference>
<proteinExistence type="predicted"/>
<accession>A0A1I2FIX4</accession>
<sequence>MNKRPYRTNGKLSLNNKGEEKQPVEMIGCFALKQRVIYGQFAERIVSSGGKKIN</sequence>
<keyword evidence="2" id="KW-1185">Reference proteome</keyword>
<organism evidence="1 2">
    <name type="scientific">Paenibacillus algorifonticola</name>
    <dbReference type="NCBI Taxonomy" id="684063"/>
    <lineage>
        <taxon>Bacteria</taxon>
        <taxon>Bacillati</taxon>
        <taxon>Bacillota</taxon>
        <taxon>Bacilli</taxon>
        <taxon>Bacillales</taxon>
        <taxon>Paenibacillaceae</taxon>
        <taxon>Paenibacillus</taxon>
    </lineage>
</organism>
<protein>
    <submittedName>
        <fullName evidence="1">Uncharacterized protein</fullName>
    </submittedName>
</protein>
<evidence type="ECO:0000313" key="1">
    <source>
        <dbReference type="EMBL" id="SFF04570.1"/>
    </source>
</evidence>
<dbReference type="EMBL" id="FONN01000012">
    <property type="protein sequence ID" value="SFF04570.1"/>
    <property type="molecule type" value="Genomic_DNA"/>
</dbReference>